<organism evidence="1 2">
    <name type="scientific">Candidatus Pandoraea novymonadis</name>
    <dbReference type="NCBI Taxonomy" id="1808959"/>
    <lineage>
        <taxon>Bacteria</taxon>
        <taxon>Pseudomonadati</taxon>
        <taxon>Pseudomonadota</taxon>
        <taxon>Betaproteobacteria</taxon>
        <taxon>Burkholderiales</taxon>
        <taxon>Burkholderiaceae</taxon>
        <taxon>Pandoraea</taxon>
    </lineage>
</organism>
<dbReference type="InterPro" id="IPR021853">
    <property type="entry name" value="DUF3460"/>
</dbReference>
<protein>
    <recommendedName>
        <fullName evidence="3">DUF3460 domain-containing protein</fullName>
    </recommendedName>
</protein>
<dbReference type="RefSeq" id="WP_106182855.1">
    <property type="nucleotide sequence ID" value="NZ_MUHY01000001.1"/>
</dbReference>
<sequence>MYESDITQFINELKKKKPTLEAEQRYGRSLLWDKGSIDLDERERNKQSNVQAEYVHPRK</sequence>
<evidence type="ECO:0000313" key="2">
    <source>
        <dbReference type="Proteomes" id="UP000242660"/>
    </source>
</evidence>
<dbReference type="EMBL" id="MUHY01000001">
    <property type="protein sequence ID" value="PSB92223.1"/>
    <property type="molecule type" value="Genomic_DNA"/>
</dbReference>
<evidence type="ECO:0008006" key="3">
    <source>
        <dbReference type="Google" id="ProtNLM"/>
    </source>
</evidence>
<proteinExistence type="predicted"/>
<gene>
    <name evidence="1" type="ORF">BZL35_00458</name>
</gene>
<dbReference type="Proteomes" id="UP000242660">
    <property type="component" value="Unassembled WGS sequence"/>
</dbReference>
<evidence type="ECO:0000313" key="1">
    <source>
        <dbReference type="EMBL" id="PSB92223.1"/>
    </source>
</evidence>
<dbReference type="Pfam" id="PF11943">
    <property type="entry name" value="DUF3460"/>
    <property type="match status" value="1"/>
</dbReference>
<name>A0ABX5FEU7_9BURK</name>
<keyword evidence="2" id="KW-1185">Reference proteome</keyword>
<accession>A0ABX5FEU7</accession>
<reference evidence="1 2" key="1">
    <citation type="journal article" date="2017" name="Front. Microbiol.">
        <title>Genome of Ca. Pandoraea novymonadis, an Endosymbiotic Bacterium of the Trypanosomatid Novymonas esmeraldas.</title>
        <authorList>
            <person name="Kostygov A.Y."/>
            <person name="Butenko A."/>
            <person name="Nenarokova A."/>
            <person name="Tashyreva D."/>
            <person name="Flegontov P."/>
            <person name="Lukes J."/>
            <person name="Yurchenko V."/>
        </authorList>
    </citation>
    <scope>NUCLEOTIDE SEQUENCE [LARGE SCALE GENOMIC DNA]</scope>
    <source>
        <strain evidence="1 2">E262</strain>
    </source>
</reference>
<comment type="caution">
    <text evidence="1">The sequence shown here is derived from an EMBL/GenBank/DDBJ whole genome shotgun (WGS) entry which is preliminary data.</text>
</comment>